<protein>
    <recommendedName>
        <fullName evidence="2">UPF0301 protein CKO28_22290</fullName>
    </recommendedName>
</protein>
<sequence>MTDSKTSANSANSANSDENSLAGHLLVAMPNMSDPRFERAVIYVCAHGEDGAMGLMINKLVDQITFPEMLEQLGIDNADVSDQIRVHFGGPVETGRGFVLHSTDYRQDSSMAVDAQIALTATVDILRDIAGGQGPRRSLLALGYAGWGPGQLDQEIQANGWLHVDPDEQLIFDADLDDKWQRAIGKLGFDPFSLTGHFGHA</sequence>
<dbReference type="PANTHER" id="PTHR30327:SF1">
    <property type="entry name" value="UPF0301 PROTEIN YQGE"/>
    <property type="match status" value="1"/>
</dbReference>
<dbReference type="NCBIfam" id="NF001266">
    <property type="entry name" value="PRK00228.1-1"/>
    <property type="match status" value="1"/>
</dbReference>
<evidence type="ECO:0000256" key="1">
    <source>
        <dbReference type="ARBA" id="ARBA00009600"/>
    </source>
</evidence>
<dbReference type="PANTHER" id="PTHR30327">
    <property type="entry name" value="UNCHARACTERIZED PROTEIN YQGE"/>
    <property type="match status" value="1"/>
</dbReference>
<dbReference type="Pfam" id="PF02622">
    <property type="entry name" value="DUF179"/>
    <property type="match status" value="1"/>
</dbReference>
<dbReference type="HAMAP" id="MF_00758">
    <property type="entry name" value="UPF0301"/>
    <property type="match status" value="1"/>
</dbReference>
<dbReference type="NCBIfam" id="NF001268">
    <property type="entry name" value="PRK00228.1-4"/>
    <property type="match status" value="1"/>
</dbReference>
<dbReference type="Gene3D" id="3.40.1740.10">
    <property type="entry name" value="VC0467-like"/>
    <property type="match status" value="1"/>
</dbReference>
<comment type="caution">
    <text evidence="3">The sequence shown here is derived from an EMBL/GenBank/DDBJ whole genome shotgun (WGS) entry which is preliminary data.</text>
</comment>
<dbReference type="RefSeq" id="WP_200343198.1">
    <property type="nucleotide sequence ID" value="NZ_NRRL01000114.1"/>
</dbReference>
<proteinExistence type="inferred from homology"/>
<comment type="similarity">
    <text evidence="1 2">Belongs to the UPF0301 (AlgH) family.</text>
</comment>
<dbReference type="EMBL" id="NRRL01000114">
    <property type="protein sequence ID" value="MBK1670751.1"/>
    <property type="molecule type" value="Genomic_DNA"/>
</dbReference>
<evidence type="ECO:0000256" key="2">
    <source>
        <dbReference type="HAMAP-Rule" id="MF_00758"/>
    </source>
</evidence>
<evidence type="ECO:0000313" key="4">
    <source>
        <dbReference type="Proteomes" id="UP001296873"/>
    </source>
</evidence>
<organism evidence="3 4">
    <name type="scientific">Rhodovibrio sodomensis</name>
    <dbReference type="NCBI Taxonomy" id="1088"/>
    <lineage>
        <taxon>Bacteria</taxon>
        <taxon>Pseudomonadati</taxon>
        <taxon>Pseudomonadota</taxon>
        <taxon>Alphaproteobacteria</taxon>
        <taxon>Rhodospirillales</taxon>
        <taxon>Rhodovibrionaceae</taxon>
        <taxon>Rhodovibrio</taxon>
    </lineage>
</organism>
<gene>
    <name evidence="3" type="ORF">CKO28_22290</name>
</gene>
<evidence type="ECO:0000313" key="3">
    <source>
        <dbReference type="EMBL" id="MBK1670751.1"/>
    </source>
</evidence>
<reference evidence="3 4" key="1">
    <citation type="journal article" date="2020" name="Microorganisms">
        <title>Osmotic Adaptation and Compatible Solute Biosynthesis of Phototrophic Bacteria as Revealed from Genome Analyses.</title>
        <authorList>
            <person name="Imhoff J.F."/>
            <person name="Rahn T."/>
            <person name="Kunzel S."/>
            <person name="Keller A."/>
            <person name="Neulinger S.C."/>
        </authorList>
    </citation>
    <scope>NUCLEOTIDE SEQUENCE [LARGE SCALE GENOMIC DNA]</scope>
    <source>
        <strain evidence="3 4">DSM 9895</strain>
    </source>
</reference>
<dbReference type="Proteomes" id="UP001296873">
    <property type="component" value="Unassembled WGS sequence"/>
</dbReference>
<accession>A0ABS1DL74</accession>
<dbReference type="InterPro" id="IPR003774">
    <property type="entry name" value="AlgH-like"/>
</dbReference>
<name>A0ABS1DL74_9PROT</name>
<dbReference type="SUPFAM" id="SSF143456">
    <property type="entry name" value="VC0467-like"/>
    <property type="match status" value="1"/>
</dbReference>
<keyword evidence="4" id="KW-1185">Reference proteome</keyword>